<reference evidence="1" key="1">
    <citation type="submission" date="2020-08" db="EMBL/GenBank/DDBJ databases">
        <title>Genome sequencing and assembly of the red palm weevil Rhynchophorus ferrugineus.</title>
        <authorList>
            <person name="Dias G.B."/>
            <person name="Bergman C.M."/>
            <person name="Manee M."/>
        </authorList>
    </citation>
    <scope>NUCLEOTIDE SEQUENCE</scope>
    <source>
        <strain evidence="1">AA-2017</strain>
        <tissue evidence="1">Whole larva</tissue>
    </source>
</reference>
<dbReference type="Proteomes" id="UP000625711">
    <property type="component" value="Unassembled WGS sequence"/>
</dbReference>
<feature type="non-terminal residue" evidence="1">
    <location>
        <position position="48"/>
    </location>
</feature>
<keyword evidence="2" id="KW-1185">Reference proteome</keyword>
<sequence length="48" mass="5214">MPQTPCTITFPLHINSDFNFAAKIPDLEAPNYVGGSRTGAILDPNPDR</sequence>
<gene>
    <name evidence="1" type="ORF">GWI33_012718</name>
</gene>
<dbReference type="EMBL" id="JAACXV010012480">
    <property type="protein sequence ID" value="KAF7274605.1"/>
    <property type="molecule type" value="Genomic_DNA"/>
</dbReference>
<proteinExistence type="predicted"/>
<comment type="caution">
    <text evidence="1">The sequence shown here is derived from an EMBL/GenBank/DDBJ whole genome shotgun (WGS) entry which is preliminary data.</text>
</comment>
<evidence type="ECO:0000313" key="2">
    <source>
        <dbReference type="Proteomes" id="UP000625711"/>
    </source>
</evidence>
<protein>
    <submittedName>
        <fullName evidence="1">Uncharacterized protein</fullName>
    </submittedName>
</protein>
<evidence type="ECO:0000313" key="1">
    <source>
        <dbReference type="EMBL" id="KAF7274605.1"/>
    </source>
</evidence>
<name>A0A834MC74_RHYFE</name>
<organism evidence="1 2">
    <name type="scientific">Rhynchophorus ferrugineus</name>
    <name type="common">Red palm weevil</name>
    <name type="synonym">Curculio ferrugineus</name>
    <dbReference type="NCBI Taxonomy" id="354439"/>
    <lineage>
        <taxon>Eukaryota</taxon>
        <taxon>Metazoa</taxon>
        <taxon>Ecdysozoa</taxon>
        <taxon>Arthropoda</taxon>
        <taxon>Hexapoda</taxon>
        <taxon>Insecta</taxon>
        <taxon>Pterygota</taxon>
        <taxon>Neoptera</taxon>
        <taxon>Endopterygota</taxon>
        <taxon>Coleoptera</taxon>
        <taxon>Polyphaga</taxon>
        <taxon>Cucujiformia</taxon>
        <taxon>Curculionidae</taxon>
        <taxon>Dryophthorinae</taxon>
        <taxon>Rhynchophorus</taxon>
    </lineage>
</organism>
<accession>A0A834MC74</accession>
<dbReference type="AlphaFoldDB" id="A0A834MC74"/>